<keyword evidence="5 8" id="KW-1133">Transmembrane helix</keyword>
<organism evidence="10 11">
    <name type="scientific">Ligilactobacillus salivarius</name>
    <dbReference type="NCBI Taxonomy" id="1624"/>
    <lineage>
        <taxon>Bacteria</taxon>
        <taxon>Bacillati</taxon>
        <taxon>Bacillota</taxon>
        <taxon>Bacilli</taxon>
        <taxon>Lactobacillales</taxon>
        <taxon>Lactobacillaceae</taxon>
        <taxon>Ligilactobacillus</taxon>
    </lineage>
</organism>
<feature type="transmembrane region" description="Helical" evidence="8">
    <location>
        <begin position="105"/>
        <end position="126"/>
    </location>
</feature>
<evidence type="ECO:0000256" key="5">
    <source>
        <dbReference type="ARBA" id="ARBA00022989"/>
    </source>
</evidence>
<feature type="transmembrane region" description="Helical" evidence="8">
    <location>
        <begin position="74"/>
        <end position="93"/>
    </location>
</feature>
<reference evidence="10 11" key="1">
    <citation type="submission" date="2022-12" db="EMBL/GenBank/DDBJ databases">
        <title>Assessment of beneficial effects and identification of host adaptation-associated genes of Ligilactobacillus salivarius isolated from Meles meles.</title>
        <authorList>
            <person name="Wang Y."/>
        </authorList>
    </citation>
    <scope>NUCLEOTIDE SEQUENCE [LARGE SCALE GENOMIC DNA]</scope>
    <source>
        <strain evidence="10 11">S35</strain>
    </source>
</reference>
<dbReference type="PANTHER" id="PTHR10906">
    <property type="entry name" value="SECY/SEC61-ALPHA FAMILY MEMBER"/>
    <property type="match status" value="1"/>
</dbReference>
<feature type="transmembrane region" description="Helical" evidence="8">
    <location>
        <begin position="12"/>
        <end position="32"/>
    </location>
</feature>
<keyword evidence="3 8" id="KW-0812">Transmembrane</keyword>
<comment type="function">
    <text evidence="8">Part of the accessory SecA2/SecY2 system specifically required for export of possible cell wall proteins. The central subunit of a protein translocation channel.</text>
</comment>
<dbReference type="AlphaFoldDB" id="A0ABD7YU27"/>
<comment type="subcellular location">
    <subcellularLocation>
        <location evidence="8">Cell membrane</location>
        <topology evidence="8">Multi-pass membrane protein</topology>
    </subcellularLocation>
</comment>
<feature type="transmembrane region" description="Helical" evidence="8">
    <location>
        <begin position="164"/>
        <end position="187"/>
    </location>
</feature>
<dbReference type="RefSeq" id="WP_283474063.1">
    <property type="nucleotide sequence ID" value="NZ_CP114501.1"/>
</dbReference>
<evidence type="ECO:0000313" key="10">
    <source>
        <dbReference type="EMBL" id="WHS17600.1"/>
    </source>
</evidence>
<proteinExistence type="inferred from homology"/>
<feature type="transmembrane region" description="Helical" evidence="8">
    <location>
        <begin position="193"/>
        <end position="212"/>
    </location>
</feature>
<feature type="transmembrane region" description="Helical" evidence="8">
    <location>
        <begin position="342"/>
        <end position="368"/>
    </location>
</feature>
<dbReference type="EMBL" id="CP114509">
    <property type="protein sequence ID" value="WHS17600.1"/>
    <property type="molecule type" value="Genomic_DNA"/>
</dbReference>
<evidence type="ECO:0000256" key="2">
    <source>
        <dbReference type="ARBA" id="ARBA00022475"/>
    </source>
</evidence>
<sequence>MRVKKRKKKDTLFTFFAPKFMTTACILTIYILGSSIPIPLGDTVAEAKSNYIMQLASSATGGNLTNLTLMSMGLGPYMIVMILWSVLAMIKPLGLGNLSEKESGYVKNLMILIIAIIQAIGIVMNFNLKLDFMHKSSVICILLAGGLLTVYLSSVNSSKGVGGMMLIMLFGIISNIGKQAGLAFKMISKKPNAVLITSIIILAILLLIVLSVQMERSEYRIPVTQILINNDLNKESYIPIKPNASGGMAIMFAMSFFMIIAYILQILAKHYPVSWLKGFERGVTMFSMPGATIYVGSLLLLSIVFGFVNIDAGKIAESLRNSGDYIKGIRPGRDTKRYINKYVWFFSIFGASYVSLIAGGPLYLGILFPEYKRIVMLPGMALMCVGMIFTTQDQVRAGKSLYSYKKWIK</sequence>
<gene>
    <name evidence="8 10" type="primary">secY2</name>
    <name evidence="10" type="ORF">O2U02_09145</name>
</gene>
<dbReference type="HAMAP" id="MF_01466">
    <property type="entry name" value="SecY2"/>
    <property type="match status" value="1"/>
</dbReference>
<keyword evidence="6 8" id="KW-0811">Translocation</keyword>
<evidence type="ECO:0000256" key="7">
    <source>
        <dbReference type="ARBA" id="ARBA00023136"/>
    </source>
</evidence>
<evidence type="ECO:0000256" key="4">
    <source>
        <dbReference type="ARBA" id="ARBA00022927"/>
    </source>
</evidence>
<feature type="transmembrane region" description="Helical" evidence="8">
    <location>
        <begin position="288"/>
        <end position="310"/>
    </location>
</feature>
<evidence type="ECO:0000256" key="6">
    <source>
        <dbReference type="ARBA" id="ARBA00023010"/>
    </source>
</evidence>
<dbReference type="InterPro" id="IPR002208">
    <property type="entry name" value="SecY/SEC61-alpha"/>
</dbReference>
<keyword evidence="7 8" id="KW-0472">Membrane</keyword>
<evidence type="ECO:0000256" key="9">
    <source>
        <dbReference type="NCBIfam" id="TIGR02920"/>
    </source>
</evidence>
<keyword evidence="1 8" id="KW-0813">Transport</keyword>
<keyword evidence="4 8" id="KW-0653">Protein transport</keyword>
<dbReference type="GO" id="GO:0006605">
    <property type="term" value="P:protein targeting"/>
    <property type="evidence" value="ECO:0007669"/>
    <property type="project" value="UniProtKB-UniRule"/>
</dbReference>
<evidence type="ECO:0000256" key="8">
    <source>
        <dbReference type="HAMAP-Rule" id="MF_01466"/>
    </source>
</evidence>
<dbReference type="InterPro" id="IPR014269">
    <property type="entry name" value="SecY2"/>
</dbReference>
<evidence type="ECO:0000313" key="11">
    <source>
        <dbReference type="Proteomes" id="UP001224533"/>
    </source>
</evidence>
<dbReference type="GO" id="GO:0005886">
    <property type="term" value="C:plasma membrane"/>
    <property type="evidence" value="ECO:0007669"/>
    <property type="project" value="UniProtKB-SubCell"/>
</dbReference>
<protein>
    <recommendedName>
        <fullName evidence="8 9">Accessory Sec system protein translocase subunit SecY2</fullName>
    </recommendedName>
</protein>
<keyword evidence="2 8" id="KW-1003">Cell membrane</keyword>
<dbReference type="Proteomes" id="UP001224533">
    <property type="component" value="Chromosome"/>
</dbReference>
<feature type="transmembrane region" description="Helical" evidence="8">
    <location>
        <begin position="132"/>
        <end position="152"/>
    </location>
</feature>
<dbReference type="PRINTS" id="PR00303">
    <property type="entry name" value="SECYTRNLCASE"/>
</dbReference>
<dbReference type="SUPFAM" id="SSF103491">
    <property type="entry name" value="Preprotein translocase SecY subunit"/>
    <property type="match status" value="1"/>
</dbReference>
<evidence type="ECO:0000256" key="3">
    <source>
        <dbReference type="ARBA" id="ARBA00022692"/>
    </source>
</evidence>
<dbReference type="Pfam" id="PF00344">
    <property type="entry name" value="SecY"/>
    <property type="match status" value="1"/>
</dbReference>
<dbReference type="InterPro" id="IPR023201">
    <property type="entry name" value="SecY_dom_sf"/>
</dbReference>
<dbReference type="Gene3D" id="1.10.3370.10">
    <property type="entry name" value="SecY subunit domain"/>
    <property type="match status" value="1"/>
</dbReference>
<dbReference type="PIRSF" id="PIRSF004557">
    <property type="entry name" value="SecY"/>
    <property type="match status" value="1"/>
</dbReference>
<name>A0ABD7YU27_9LACO</name>
<dbReference type="NCBIfam" id="TIGR02920">
    <property type="entry name" value="acc_sec_Y2"/>
    <property type="match status" value="1"/>
</dbReference>
<evidence type="ECO:0000256" key="1">
    <source>
        <dbReference type="ARBA" id="ARBA00022448"/>
    </source>
</evidence>
<dbReference type="GO" id="GO:0065002">
    <property type="term" value="P:intracellular protein transmembrane transport"/>
    <property type="evidence" value="ECO:0007669"/>
    <property type="project" value="UniProtKB-UniRule"/>
</dbReference>
<comment type="similarity">
    <text evidence="8">Belongs to the SecY/SEC61-alpha family. SecY2 subfamily.</text>
</comment>
<accession>A0ABD7YU27</accession>
<comment type="subunit">
    <text evidence="8">Component of the accessory SecA2/SecY2 protein translocase complex required to export cell wall proteins. May form heterotrimers with SecE and SecG subunits.</text>
</comment>
<feature type="transmembrane region" description="Helical" evidence="8">
    <location>
        <begin position="374"/>
        <end position="391"/>
    </location>
</feature>
<feature type="transmembrane region" description="Helical" evidence="8">
    <location>
        <begin position="248"/>
        <end position="268"/>
    </location>
</feature>